<evidence type="ECO:0000313" key="12">
    <source>
        <dbReference type="Proteomes" id="UP000293550"/>
    </source>
</evidence>
<feature type="transmembrane region" description="Helical" evidence="9">
    <location>
        <begin position="365"/>
        <end position="388"/>
    </location>
</feature>
<keyword evidence="6" id="KW-0769">Symport</keyword>
<keyword evidence="7 9" id="KW-1133">Transmembrane helix</keyword>
<dbReference type="InterPro" id="IPR051084">
    <property type="entry name" value="H+-coupled_symporters"/>
</dbReference>
<evidence type="ECO:0000259" key="10">
    <source>
        <dbReference type="PROSITE" id="PS50850"/>
    </source>
</evidence>
<evidence type="ECO:0000256" key="2">
    <source>
        <dbReference type="ARBA" id="ARBA00008240"/>
    </source>
</evidence>
<sequence length="419" mass="45306">MSKQLARTVITSMTGNLFEWYDFALFGYFAPIIGKLFFPSFDPISQLLSAYGAFAAGYLARPLGGLFFGYIGDRHGRKKALVLTILFMAVPTALIGVLPTYEHIGGAAPVILILFRLLQGISMGGNYAGSITFTTEHSTKNRRGLVGSFTVTSCLLGLMLGSAMAALFSSILTDAQMEAWGWRLPFLAGISICVVGYYLRRSVAESPVYEQAEKTGNLSQTPVRDVFKKHGSSLLTLVLVVMLHDLSFYILFVYMTTHLTEFLHLSKSMAFTINTINMVFVSLITIGSAWLSDIYGRKIVMGTAAVLFIAGTIPLMMVVNQSDQMLYIFLAQALMAVGVGGYFGPLPALMVETFPTAVRNSAVSLTTNISGPLFGGTAPQIVIVFITLTGSNLVPAFYLTAGAVVALIALTRLKSVYTD</sequence>
<evidence type="ECO:0000256" key="3">
    <source>
        <dbReference type="ARBA" id="ARBA00022448"/>
    </source>
</evidence>
<dbReference type="RefSeq" id="WP_130153543.1">
    <property type="nucleotide sequence ID" value="NZ_SCFB01000004.1"/>
</dbReference>
<evidence type="ECO:0000256" key="8">
    <source>
        <dbReference type="ARBA" id="ARBA00023136"/>
    </source>
</evidence>
<dbReference type="InterPro" id="IPR036259">
    <property type="entry name" value="MFS_trans_sf"/>
</dbReference>
<feature type="domain" description="Major facilitator superfamily (MFS) profile" evidence="10">
    <location>
        <begin position="8"/>
        <end position="414"/>
    </location>
</feature>
<evidence type="ECO:0000256" key="9">
    <source>
        <dbReference type="SAM" id="Phobius"/>
    </source>
</evidence>
<reference evidence="11 12" key="1">
    <citation type="submission" date="2018-10" db="EMBL/GenBank/DDBJ databases">
        <title>An updated phylogeny of the Alphaproteobacteria reveals that the parasitic Rickettsiales and Holosporales have independent origins.</title>
        <authorList>
            <person name="Munoz-Gomez S.A."/>
            <person name="Hess S."/>
            <person name="Burger G."/>
            <person name="Lang B.F."/>
            <person name="Susko E."/>
            <person name="Slamovits C.H."/>
            <person name="Roger A.J."/>
        </authorList>
    </citation>
    <scope>NUCLEOTIDE SEQUENCE [LARGE SCALE GENOMIC DNA]</scope>
    <source>
        <strain evidence="11">HOLO01</strain>
    </source>
</reference>
<dbReference type="OrthoDB" id="9783227at2"/>
<keyword evidence="3" id="KW-0813">Transport</keyword>
<proteinExistence type="inferred from homology"/>
<feature type="transmembrane region" description="Helical" evidence="9">
    <location>
        <begin position="80"/>
        <end position="98"/>
    </location>
</feature>
<comment type="caution">
    <text evidence="11">The sequence shown here is derived from an EMBL/GenBank/DDBJ whole genome shotgun (WGS) entry which is preliminary data.</text>
</comment>
<dbReference type="GO" id="GO:0015293">
    <property type="term" value="F:symporter activity"/>
    <property type="evidence" value="ECO:0007669"/>
    <property type="project" value="UniProtKB-KW"/>
</dbReference>
<protein>
    <submittedName>
        <fullName evidence="11">MFS transporter</fullName>
    </submittedName>
</protein>
<dbReference type="InterPro" id="IPR005829">
    <property type="entry name" value="Sugar_transporter_CS"/>
</dbReference>
<feature type="transmembrane region" description="Helical" evidence="9">
    <location>
        <begin position="299"/>
        <end position="319"/>
    </location>
</feature>
<feature type="transmembrane region" description="Helical" evidence="9">
    <location>
        <begin position="20"/>
        <end position="38"/>
    </location>
</feature>
<dbReference type="PROSITE" id="PS00216">
    <property type="entry name" value="SUGAR_TRANSPORT_1"/>
    <property type="match status" value="1"/>
</dbReference>
<dbReference type="PANTHER" id="PTHR43528">
    <property type="entry name" value="ALPHA-KETOGLUTARATE PERMEASE"/>
    <property type="match status" value="1"/>
</dbReference>
<dbReference type="Gene3D" id="1.20.1250.20">
    <property type="entry name" value="MFS general substrate transporter like domains"/>
    <property type="match status" value="2"/>
</dbReference>
<dbReference type="PROSITE" id="PS50850">
    <property type="entry name" value="MFS"/>
    <property type="match status" value="1"/>
</dbReference>
<evidence type="ECO:0000256" key="7">
    <source>
        <dbReference type="ARBA" id="ARBA00022989"/>
    </source>
</evidence>
<evidence type="ECO:0000256" key="5">
    <source>
        <dbReference type="ARBA" id="ARBA00022692"/>
    </source>
</evidence>
<keyword evidence="12" id="KW-1185">Reference proteome</keyword>
<dbReference type="EMBL" id="SCFB01000004">
    <property type="protein sequence ID" value="RZI46439.1"/>
    <property type="molecule type" value="Genomic_DNA"/>
</dbReference>
<dbReference type="GO" id="GO:0005886">
    <property type="term" value="C:plasma membrane"/>
    <property type="evidence" value="ECO:0007669"/>
    <property type="project" value="UniProtKB-SubCell"/>
</dbReference>
<gene>
    <name evidence="11" type="ORF">EQU50_02280</name>
</gene>
<accession>A0A4Q7DJK6</accession>
<evidence type="ECO:0000256" key="4">
    <source>
        <dbReference type="ARBA" id="ARBA00022475"/>
    </source>
</evidence>
<feature type="transmembrane region" description="Helical" evidence="9">
    <location>
        <begin position="394"/>
        <end position="413"/>
    </location>
</feature>
<comment type="similarity">
    <text evidence="2">Belongs to the major facilitator superfamily. Metabolite:H+ Symporter (MHS) family (TC 2.A.1.6) family.</text>
</comment>
<feature type="transmembrane region" description="Helical" evidence="9">
    <location>
        <begin position="269"/>
        <end position="292"/>
    </location>
</feature>
<evidence type="ECO:0000313" key="11">
    <source>
        <dbReference type="EMBL" id="RZI46439.1"/>
    </source>
</evidence>
<evidence type="ECO:0000256" key="1">
    <source>
        <dbReference type="ARBA" id="ARBA00004651"/>
    </source>
</evidence>
<name>A0A4Q7DJK6_9PROT</name>
<dbReference type="Proteomes" id="UP000293550">
    <property type="component" value="Unassembled WGS sequence"/>
</dbReference>
<dbReference type="InterPro" id="IPR020846">
    <property type="entry name" value="MFS_dom"/>
</dbReference>
<feature type="transmembrane region" description="Helical" evidence="9">
    <location>
        <begin position="145"/>
        <end position="168"/>
    </location>
</feature>
<comment type="subcellular location">
    <subcellularLocation>
        <location evidence="1">Cell membrane</location>
        <topology evidence="1">Multi-pass membrane protein</topology>
    </subcellularLocation>
</comment>
<feature type="transmembrane region" description="Helical" evidence="9">
    <location>
        <begin position="50"/>
        <end position="68"/>
    </location>
</feature>
<dbReference type="Pfam" id="PF07690">
    <property type="entry name" value="MFS_1"/>
    <property type="match status" value="1"/>
</dbReference>
<dbReference type="SUPFAM" id="SSF103473">
    <property type="entry name" value="MFS general substrate transporter"/>
    <property type="match status" value="1"/>
</dbReference>
<keyword evidence="8 9" id="KW-0472">Membrane</keyword>
<feature type="transmembrane region" description="Helical" evidence="9">
    <location>
        <begin position="104"/>
        <end position="124"/>
    </location>
</feature>
<feature type="transmembrane region" description="Helical" evidence="9">
    <location>
        <begin position="180"/>
        <end position="199"/>
    </location>
</feature>
<feature type="transmembrane region" description="Helical" evidence="9">
    <location>
        <begin position="234"/>
        <end position="257"/>
    </location>
</feature>
<dbReference type="AlphaFoldDB" id="A0A4Q7DJK6"/>
<dbReference type="PROSITE" id="PS00217">
    <property type="entry name" value="SUGAR_TRANSPORT_2"/>
    <property type="match status" value="1"/>
</dbReference>
<feature type="transmembrane region" description="Helical" evidence="9">
    <location>
        <begin position="325"/>
        <end position="344"/>
    </location>
</feature>
<dbReference type="InterPro" id="IPR011701">
    <property type="entry name" value="MFS"/>
</dbReference>
<dbReference type="FunFam" id="1.20.1250.20:FF:000001">
    <property type="entry name" value="Dicarboxylate MFS transporter"/>
    <property type="match status" value="1"/>
</dbReference>
<keyword evidence="4" id="KW-1003">Cell membrane</keyword>
<organism evidence="11 12">
    <name type="scientific">Candidatus Finniella inopinata</name>
    <dbReference type="NCBI Taxonomy" id="1696036"/>
    <lineage>
        <taxon>Bacteria</taxon>
        <taxon>Pseudomonadati</taxon>
        <taxon>Pseudomonadota</taxon>
        <taxon>Alphaproteobacteria</taxon>
        <taxon>Holosporales</taxon>
        <taxon>Candidatus Paracaedibacteraceae</taxon>
        <taxon>Candidatus Finniella</taxon>
    </lineage>
</organism>
<evidence type="ECO:0000256" key="6">
    <source>
        <dbReference type="ARBA" id="ARBA00022847"/>
    </source>
</evidence>
<dbReference type="PANTHER" id="PTHR43528:SF1">
    <property type="entry name" value="ALPHA-KETOGLUTARATE PERMEASE"/>
    <property type="match status" value="1"/>
</dbReference>
<keyword evidence="5 9" id="KW-0812">Transmembrane</keyword>